<dbReference type="GO" id="GO:0004035">
    <property type="term" value="F:alkaline phosphatase activity"/>
    <property type="evidence" value="ECO:0007669"/>
    <property type="project" value="UniProtKB-EC"/>
</dbReference>
<dbReference type="Gene3D" id="3.40.720.10">
    <property type="entry name" value="Alkaline Phosphatase, subunit A"/>
    <property type="match status" value="1"/>
</dbReference>
<evidence type="ECO:0000256" key="9">
    <source>
        <dbReference type="ARBA" id="ARBA00022833"/>
    </source>
</evidence>
<dbReference type="FunFam" id="3.40.720.10:FF:000008">
    <property type="entry name" value="Alkaline phosphatase"/>
    <property type="match status" value="1"/>
</dbReference>
<evidence type="ECO:0000256" key="4">
    <source>
        <dbReference type="ARBA" id="ARBA00022475"/>
    </source>
</evidence>
<feature type="binding site" evidence="15">
    <location>
        <position position="332"/>
    </location>
    <ligand>
        <name>Zn(2+)</name>
        <dbReference type="ChEBI" id="CHEBI:29105"/>
        <label>2</label>
    </ligand>
</feature>
<keyword evidence="9 15" id="KW-0862">Zinc</keyword>
<feature type="binding site" evidence="15">
    <location>
        <position position="336"/>
    </location>
    <ligand>
        <name>Zn(2+)</name>
        <dbReference type="ChEBI" id="CHEBI:29105"/>
        <label>2</label>
    </ligand>
</feature>
<evidence type="ECO:0000256" key="5">
    <source>
        <dbReference type="ARBA" id="ARBA00022553"/>
    </source>
</evidence>
<dbReference type="GO" id="GO:0098552">
    <property type="term" value="C:side of membrane"/>
    <property type="evidence" value="ECO:0007669"/>
    <property type="project" value="UniProtKB-KW"/>
</dbReference>
<feature type="binding site" evidence="15">
    <location>
        <position position="56"/>
    </location>
    <ligand>
        <name>Zn(2+)</name>
        <dbReference type="ChEBI" id="CHEBI:29105"/>
        <label>2</label>
    </ligand>
</feature>
<dbReference type="SUPFAM" id="SSF53649">
    <property type="entry name" value="Alkaline phosphatase-like"/>
    <property type="match status" value="1"/>
</dbReference>
<dbReference type="AlphaFoldDB" id="A0A9P0HRL1"/>
<comment type="cofactor">
    <cofactor evidence="15">
        <name>Zn(2+)</name>
        <dbReference type="ChEBI" id="CHEBI:29105"/>
    </cofactor>
    <text evidence="15">Binds 2 Zn(2+) ions.</text>
</comment>
<dbReference type="EMBL" id="OV725083">
    <property type="protein sequence ID" value="CAH1407716.1"/>
    <property type="molecule type" value="Genomic_DNA"/>
</dbReference>
<evidence type="ECO:0000256" key="13">
    <source>
        <dbReference type="ARBA" id="ARBA00023288"/>
    </source>
</evidence>
<evidence type="ECO:0000256" key="3">
    <source>
        <dbReference type="ARBA" id="ARBA00012647"/>
    </source>
</evidence>
<dbReference type="GO" id="GO:0005886">
    <property type="term" value="C:plasma membrane"/>
    <property type="evidence" value="ECO:0007669"/>
    <property type="project" value="UniProtKB-SubCell"/>
</dbReference>
<evidence type="ECO:0000256" key="17">
    <source>
        <dbReference type="SAM" id="SignalP"/>
    </source>
</evidence>
<comment type="subcellular location">
    <subcellularLocation>
        <location evidence="1">Cell membrane</location>
        <topology evidence="1">Lipid-anchor</topology>
        <topology evidence="1">GPI-anchor</topology>
    </subcellularLocation>
</comment>
<feature type="binding site" evidence="15">
    <location>
        <position position="378"/>
    </location>
    <ligand>
        <name>Zn(2+)</name>
        <dbReference type="ChEBI" id="CHEBI:29105"/>
        <label>2</label>
    </ligand>
</feature>
<keyword evidence="7 15" id="KW-0479">Metal-binding</keyword>
<keyword evidence="13" id="KW-0449">Lipoprotein</keyword>
<dbReference type="Pfam" id="PF00245">
    <property type="entry name" value="Alk_phosphatase"/>
    <property type="match status" value="1"/>
</dbReference>
<feature type="binding site" evidence="15">
    <location>
        <position position="458"/>
    </location>
    <ligand>
        <name>Zn(2+)</name>
        <dbReference type="ChEBI" id="CHEBI:29105"/>
        <label>2</label>
    </ligand>
</feature>
<comment type="similarity">
    <text evidence="2 16">Belongs to the alkaline phosphatase family.</text>
</comment>
<keyword evidence="5" id="KW-0597">Phosphoprotein</keyword>
<feature type="active site" description="Phosphoserine intermediate" evidence="14">
    <location>
        <position position="100"/>
    </location>
</feature>
<feature type="binding site" evidence="15">
    <location>
        <position position="327"/>
    </location>
    <ligand>
        <name>Mg(2+)</name>
        <dbReference type="ChEBI" id="CHEBI:18420"/>
    </ligand>
</feature>
<keyword evidence="17" id="KW-0732">Signal</keyword>
<keyword evidence="4" id="KW-1003">Cell membrane</keyword>
<organism evidence="18 19">
    <name type="scientific">Nezara viridula</name>
    <name type="common">Southern green stink bug</name>
    <name type="synonym">Cimex viridulus</name>
    <dbReference type="NCBI Taxonomy" id="85310"/>
    <lineage>
        <taxon>Eukaryota</taxon>
        <taxon>Metazoa</taxon>
        <taxon>Ecdysozoa</taxon>
        <taxon>Arthropoda</taxon>
        <taxon>Hexapoda</taxon>
        <taxon>Insecta</taxon>
        <taxon>Pterygota</taxon>
        <taxon>Neoptera</taxon>
        <taxon>Paraneoptera</taxon>
        <taxon>Hemiptera</taxon>
        <taxon>Heteroptera</taxon>
        <taxon>Panheteroptera</taxon>
        <taxon>Pentatomomorpha</taxon>
        <taxon>Pentatomoidea</taxon>
        <taxon>Pentatomidae</taxon>
        <taxon>Pentatominae</taxon>
        <taxon>Nezara</taxon>
    </lineage>
</organism>
<protein>
    <recommendedName>
        <fullName evidence="3">alkaline phosphatase</fullName>
        <ecNumber evidence="3">3.1.3.1</ecNumber>
    </recommendedName>
</protein>
<evidence type="ECO:0000256" key="12">
    <source>
        <dbReference type="ARBA" id="ARBA00023180"/>
    </source>
</evidence>
<accession>A0A9P0HRL1</accession>
<dbReference type="InterPro" id="IPR001952">
    <property type="entry name" value="Alkaline_phosphatase"/>
</dbReference>
<evidence type="ECO:0000256" key="2">
    <source>
        <dbReference type="ARBA" id="ARBA00005984"/>
    </source>
</evidence>
<evidence type="ECO:0000256" key="15">
    <source>
        <dbReference type="PIRSR" id="PIRSR601952-2"/>
    </source>
</evidence>
<keyword evidence="10 15" id="KW-0460">Magnesium</keyword>
<sequence length="510" mass="55692">MIFYFLVLLIGLNAAEGLEVLGQNYWKHKAIEDLKASLNVRHNTRTAKNVVIFIGDGMGPNTITASRIYMGGESSYVTWERFPHMGAIKTYAADKQVPDSANTATALFTGVKTNMGMLSVDPSVKFGDCHKSLLKQNHLISVAKLAQDAGKSTGIVTTTRITDATPAAMYSHSANRLWECDSKLPPEAQMCKDIARQLIENSPGKHFNVIMGGGRQQLKANCSSLPGDPVVADSCTRNDGRDLIKEWAEEKQSDGLDYAVPNNTKTLLEVDIDNTDYLLGIFSNSHMPYDYVRDKSENGVPSLEQMTTTALKILMKNKEEGFLLMVEGGRIDHAHHEGKARVALNEVVELNKAINSTISLLESSGIKDDTLIIVTSDHSHTLTISGYPERGNNILGLAGTSPIDGLGYTTLGYANGGKGNYHYEVVDGKVSREDPSKVDTTSYEYGAQAAVLLDMESHGGNDVFVYATGPYAHLFHCSHEQNYVAEVIKYASKIGEYSEDRNGARPSRGL</sequence>
<evidence type="ECO:0000256" key="11">
    <source>
        <dbReference type="ARBA" id="ARBA00023136"/>
    </source>
</evidence>
<feature type="binding site" evidence="15">
    <location>
        <position position="377"/>
    </location>
    <ligand>
        <name>Zn(2+)</name>
        <dbReference type="ChEBI" id="CHEBI:29105"/>
        <label>2</label>
    </ligand>
</feature>
<evidence type="ECO:0000256" key="7">
    <source>
        <dbReference type="ARBA" id="ARBA00022723"/>
    </source>
</evidence>
<evidence type="ECO:0000256" key="8">
    <source>
        <dbReference type="ARBA" id="ARBA00022801"/>
    </source>
</evidence>
<proteinExistence type="inferred from homology"/>
<feature type="binding site" evidence="15">
    <location>
        <position position="56"/>
    </location>
    <ligand>
        <name>Mg(2+)</name>
        <dbReference type="ChEBI" id="CHEBI:18420"/>
    </ligand>
</feature>
<evidence type="ECO:0000256" key="10">
    <source>
        <dbReference type="ARBA" id="ARBA00022842"/>
    </source>
</evidence>
<reference evidence="18" key="1">
    <citation type="submission" date="2022-01" db="EMBL/GenBank/DDBJ databases">
        <authorList>
            <person name="King R."/>
        </authorList>
    </citation>
    <scope>NUCLEOTIDE SEQUENCE</scope>
</reference>
<dbReference type="InterPro" id="IPR017850">
    <property type="entry name" value="Alkaline_phosphatase_core_sf"/>
</dbReference>
<keyword evidence="8" id="KW-0378">Hydrolase</keyword>
<dbReference type="PANTHER" id="PTHR11596:SF5">
    <property type="entry name" value="ALKALINE PHOSPHATASE"/>
    <property type="match status" value="1"/>
</dbReference>
<keyword evidence="11" id="KW-0472">Membrane</keyword>
<dbReference type="SMART" id="SM00098">
    <property type="entry name" value="alkPPc"/>
    <property type="match status" value="1"/>
</dbReference>
<keyword evidence="19" id="KW-1185">Reference proteome</keyword>
<evidence type="ECO:0000256" key="14">
    <source>
        <dbReference type="PIRSR" id="PIRSR601952-1"/>
    </source>
</evidence>
<evidence type="ECO:0000256" key="1">
    <source>
        <dbReference type="ARBA" id="ARBA00004609"/>
    </source>
</evidence>
<dbReference type="GO" id="GO:0046872">
    <property type="term" value="F:metal ion binding"/>
    <property type="evidence" value="ECO:0007669"/>
    <property type="project" value="UniProtKB-KW"/>
</dbReference>
<keyword evidence="6" id="KW-0336">GPI-anchor</keyword>
<dbReference type="PRINTS" id="PR00113">
    <property type="entry name" value="ALKPHPHTASE"/>
</dbReference>
<dbReference type="Proteomes" id="UP001152798">
    <property type="component" value="Chromosome 7"/>
</dbReference>
<dbReference type="PANTHER" id="PTHR11596">
    <property type="entry name" value="ALKALINE PHOSPHATASE"/>
    <property type="match status" value="1"/>
</dbReference>
<keyword evidence="12" id="KW-0325">Glycoprotein</keyword>
<feature type="signal peptide" evidence="17">
    <location>
        <begin position="1"/>
        <end position="17"/>
    </location>
</feature>
<gene>
    <name evidence="18" type="ORF">NEZAVI_LOCUS15376</name>
</gene>
<feature type="binding site" evidence="15">
    <location>
        <position position="165"/>
    </location>
    <ligand>
        <name>Mg(2+)</name>
        <dbReference type="ChEBI" id="CHEBI:18420"/>
    </ligand>
</feature>
<dbReference type="CDD" id="cd16012">
    <property type="entry name" value="ALP"/>
    <property type="match status" value="1"/>
</dbReference>
<name>A0A9P0HRL1_NEZVI</name>
<dbReference type="OrthoDB" id="5818554at2759"/>
<evidence type="ECO:0000256" key="6">
    <source>
        <dbReference type="ARBA" id="ARBA00022622"/>
    </source>
</evidence>
<dbReference type="EC" id="3.1.3.1" evidence="3"/>
<feature type="binding site" evidence="15">
    <location>
        <position position="163"/>
    </location>
    <ligand>
        <name>Mg(2+)</name>
        <dbReference type="ChEBI" id="CHEBI:18420"/>
    </ligand>
</feature>
<evidence type="ECO:0000313" key="18">
    <source>
        <dbReference type="EMBL" id="CAH1407716.1"/>
    </source>
</evidence>
<comment type="cofactor">
    <cofactor evidence="15">
        <name>Mg(2+)</name>
        <dbReference type="ChEBI" id="CHEBI:18420"/>
    </cofactor>
    <text evidence="15">Binds 1 Mg(2+) ion.</text>
</comment>
<evidence type="ECO:0000256" key="16">
    <source>
        <dbReference type="RuleBase" id="RU003946"/>
    </source>
</evidence>
<feature type="chain" id="PRO_5040480088" description="alkaline phosphatase" evidence="17">
    <location>
        <begin position="18"/>
        <end position="510"/>
    </location>
</feature>
<evidence type="ECO:0000313" key="19">
    <source>
        <dbReference type="Proteomes" id="UP001152798"/>
    </source>
</evidence>